<dbReference type="EMBL" id="GBEZ01005171">
    <property type="protein sequence ID" value="JAC80107.1"/>
    <property type="molecule type" value="Transcribed_RNA"/>
</dbReference>
<protein>
    <submittedName>
        <fullName evidence="1">Uncharacterized protein</fullName>
    </submittedName>
</protein>
<proteinExistence type="predicted"/>
<reference evidence="1" key="1">
    <citation type="submission" date="2014-05" db="EMBL/GenBank/DDBJ databases">
        <title>The transcriptome of the halophilic microalga Tetraselmis sp. GSL018 isolated from the Great Salt Lake, Utah.</title>
        <authorList>
            <person name="Jinkerson R.E."/>
            <person name="D'Adamo S."/>
            <person name="Posewitz M.C."/>
        </authorList>
    </citation>
    <scope>NUCLEOTIDE SEQUENCE</scope>
    <source>
        <strain evidence="1">GSL018</strain>
    </source>
</reference>
<accession>A0A061S4N9</accession>
<gene>
    <name evidence="1" type="ORF">TSPGSL018_11045</name>
</gene>
<dbReference type="AlphaFoldDB" id="A0A061S4N9"/>
<organism evidence="1">
    <name type="scientific">Tetraselmis sp. GSL018</name>
    <dbReference type="NCBI Taxonomy" id="582737"/>
    <lineage>
        <taxon>Eukaryota</taxon>
        <taxon>Viridiplantae</taxon>
        <taxon>Chlorophyta</taxon>
        <taxon>core chlorophytes</taxon>
        <taxon>Chlorodendrophyceae</taxon>
        <taxon>Chlorodendrales</taxon>
        <taxon>Chlorodendraceae</taxon>
        <taxon>Tetraselmis</taxon>
    </lineage>
</organism>
<evidence type="ECO:0000313" key="1">
    <source>
        <dbReference type="EMBL" id="JAC80107.1"/>
    </source>
</evidence>
<name>A0A061S4N9_9CHLO</name>
<sequence length="43" mass="4620">MPDMPALCNFAEASRRGSSSSGDSNSPVNLLASFIELSDIVFW</sequence>